<sequence>MLPTIKMRQLCPIMDSTNLVSRPDKYYWGIARADVIHVQYLDPIMNNVFPNYGLLPRRCNLQALHESF</sequence>
<gene>
    <name evidence="1" type="ORF">UV8b_01798</name>
</gene>
<dbReference type="EMBL" id="CP072754">
    <property type="protein sequence ID" value="QUC17557.1"/>
    <property type="molecule type" value="Genomic_DNA"/>
</dbReference>
<organism evidence="1 2">
    <name type="scientific">Ustilaginoidea virens</name>
    <name type="common">Rice false smut fungus</name>
    <name type="synonym">Villosiclava virens</name>
    <dbReference type="NCBI Taxonomy" id="1159556"/>
    <lineage>
        <taxon>Eukaryota</taxon>
        <taxon>Fungi</taxon>
        <taxon>Dikarya</taxon>
        <taxon>Ascomycota</taxon>
        <taxon>Pezizomycotina</taxon>
        <taxon>Sordariomycetes</taxon>
        <taxon>Hypocreomycetidae</taxon>
        <taxon>Hypocreales</taxon>
        <taxon>Clavicipitaceae</taxon>
        <taxon>Ustilaginoidea</taxon>
    </lineage>
</organism>
<dbReference type="Proteomes" id="UP000027002">
    <property type="component" value="Chromosome 2"/>
</dbReference>
<proteinExistence type="predicted"/>
<dbReference type="KEGG" id="uvi:66062576"/>
<protein>
    <submittedName>
        <fullName evidence="1">Uncharacterized protein</fullName>
    </submittedName>
</protein>
<keyword evidence="2" id="KW-1185">Reference proteome</keyword>
<evidence type="ECO:0000313" key="1">
    <source>
        <dbReference type="EMBL" id="QUC17557.1"/>
    </source>
</evidence>
<evidence type="ECO:0000313" key="2">
    <source>
        <dbReference type="Proteomes" id="UP000027002"/>
    </source>
</evidence>
<name>A0A8E5MFK2_USTVR</name>
<accession>A0A8E5MFK2</accession>
<dbReference type="RefSeq" id="XP_042995230.1">
    <property type="nucleotide sequence ID" value="XM_043139296.1"/>
</dbReference>
<dbReference type="GeneID" id="66062576"/>
<reference evidence="1" key="1">
    <citation type="submission" date="2020-03" db="EMBL/GenBank/DDBJ databases">
        <title>A mixture of massive structural variations and highly conserved coding sequences in Ustilaginoidea virens genome.</title>
        <authorList>
            <person name="Zhang K."/>
            <person name="Zhao Z."/>
            <person name="Zhang Z."/>
            <person name="Li Y."/>
            <person name="Hsiang T."/>
            <person name="Sun W."/>
        </authorList>
    </citation>
    <scope>NUCLEOTIDE SEQUENCE</scope>
    <source>
        <strain evidence="1">UV-8b</strain>
    </source>
</reference>
<dbReference type="AlphaFoldDB" id="A0A8E5MFK2"/>